<dbReference type="GO" id="GO:0005886">
    <property type="term" value="C:plasma membrane"/>
    <property type="evidence" value="ECO:0007669"/>
    <property type="project" value="UniProtKB-SubCell"/>
</dbReference>
<evidence type="ECO:0000259" key="8">
    <source>
        <dbReference type="Pfam" id="PF00924"/>
    </source>
</evidence>
<keyword evidence="3" id="KW-1003">Cell membrane</keyword>
<comment type="similarity">
    <text evidence="2">Belongs to the MscS (TC 1.A.23) family.</text>
</comment>
<dbReference type="Proteomes" id="UP000199095">
    <property type="component" value="Unassembled WGS sequence"/>
</dbReference>
<dbReference type="AlphaFoldDB" id="A0A1I0GNV3"/>
<dbReference type="SUPFAM" id="SSF82861">
    <property type="entry name" value="Mechanosensitive channel protein MscS (YggB), transmembrane region"/>
    <property type="match status" value="1"/>
</dbReference>
<dbReference type="InterPro" id="IPR023408">
    <property type="entry name" value="MscS_beta-dom_sf"/>
</dbReference>
<evidence type="ECO:0000256" key="3">
    <source>
        <dbReference type="ARBA" id="ARBA00022475"/>
    </source>
</evidence>
<dbReference type="PANTHER" id="PTHR30460:SF1">
    <property type="entry name" value="MECHANOSENSITIVE ION CHANNEL"/>
    <property type="match status" value="1"/>
</dbReference>
<accession>A0A1I0GNV3</accession>
<dbReference type="SUPFAM" id="SSF82689">
    <property type="entry name" value="Mechanosensitive channel protein MscS (YggB), C-terminal domain"/>
    <property type="match status" value="1"/>
</dbReference>
<keyword evidence="6 7" id="KW-0472">Membrane</keyword>
<evidence type="ECO:0000313" key="10">
    <source>
        <dbReference type="EMBL" id="SET72943.1"/>
    </source>
</evidence>
<feature type="transmembrane region" description="Helical" evidence="7">
    <location>
        <begin position="22"/>
        <end position="44"/>
    </location>
</feature>
<dbReference type="RefSeq" id="WP_093135714.1">
    <property type="nucleotide sequence ID" value="NZ_FOHJ01000007.1"/>
</dbReference>
<evidence type="ECO:0000259" key="9">
    <source>
        <dbReference type="Pfam" id="PF21088"/>
    </source>
</evidence>
<name>A0A1I0GNV3_9BACI</name>
<dbReference type="InterPro" id="IPR010920">
    <property type="entry name" value="LSM_dom_sf"/>
</dbReference>
<feature type="domain" description="Mechanosensitive ion channel transmembrane helices 2/3" evidence="9">
    <location>
        <begin position="65"/>
        <end position="105"/>
    </location>
</feature>
<dbReference type="Gene3D" id="2.30.30.60">
    <property type="match status" value="1"/>
</dbReference>
<organism evidence="10 11">
    <name type="scientific">Salinibacillus kushneri</name>
    <dbReference type="NCBI Taxonomy" id="237682"/>
    <lineage>
        <taxon>Bacteria</taxon>
        <taxon>Bacillati</taxon>
        <taxon>Bacillota</taxon>
        <taxon>Bacilli</taxon>
        <taxon>Bacillales</taxon>
        <taxon>Bacillaceae</taxon>
        <taxon>Salinibacillus</taxon>
    </lineage>
</organism>
<dbReference type="Pfam" id="PF00924">
    <property type="entry name" value="MS_channel_2nd"/>
    <property type="match status" value="1"/>
</dbReference>
<comment type="subcellular location">
    <subcellularLocation>
        <location evidence="1">Cell membrane</location>
        <topology evidence="1">Multi-pass membrane protein</topology>
    </subcellularLocation>
</comment>
<protein>
    <submittedName>
        <fullName evidence="10">Small-conductance mechanosensitive channel</fullName>
    </submittedName>
</protein>
<keyword evidence="11" id="KW-1185">Reference proteome</keyword>
<dbReference type="SUPFAM" id="SSF50182">
    <property type="entry name" value="Sm-like ribonucleoproteins"/>
    <property type="match status" value="1"/>
</dbReference>
<evidence type="ECO:0000256" key="4">
    <source>
        <dbReference type="ARBA" id="ARBA00022692"/>
    </source>
</evidence>
<keyword evidence="4 7" id="KW-0812">Transmembrane</keyword>
<evidence type="ECO:0000256" key="5">
    <source>
        <dbReference type="ARBA" id="ARBA00022989"/>
    </source>
</evidence>
<evidence type="ECO:0000256" key="7">
    <source>
        <dbReference type="SAM" id="Phobius"/>
    </source>
</evidence>
<gene>
    <name evidence="10" type="ORF">SAMN05421676_107102</name>
</gene>
<dbReference type="PANTHER" id="PTHR30460">
    <property type="entry name" value="MODERATE CONDUCTANCE MECHANOSENSITIVE CHANNEL YBIO"/>
    <property type="match status" value="1"/>
</dbReference>
<dbReference type="InterPro" id="IPR011014">
    <property type="entry name" value="MscS_channel_TM-2"/>
</dbReference>
<sequence length="286" mass="32844">MDFWNSIQGYWTDLAQLRITKLIIGAVFTIILVKFITRAVHTFFKRTNFIEEREEKTLEAMIRSIVRYTATFGYVLYALSVFHVPVTNLLAGAGVAGIVIGLGAQSVIRDFLSGVFLLYEKQLHKGDFITVNDQFTGTVEDIGLRFLRIREWSGKLVTISNGQVNTIQNYNIDHMRVIEHITTSYQENPSRVYQVLEEACDRLNGELSHYLKKDEYNQPIEKFQVYGMTSLNDSFRGYKFTIVGVTSDLFYFTAAKQARMIIAETLYKHNMEMAMQHVDLKSAPSE</sequence>
<dbReference type="EMBL" id="FOHJ01000007">
    <property type="protein sequence ID" value="SET72943.1"/>
    <property type="molecule type" value="Genomic_DNA"/>
</dbReference>
<proteinExistence type="inferred from homology"/>
<evidence type="ECO:0000256" key="1">
    <source>
        <dbReference type="ARBA" id="ARBA00004651"/>
    </source>
</evidence>
<dbReference type="InterPro" id="IPR049142">
    <property type="entry name" value="MS_channel_1st"/>
</dbReference>
<dbReference type="OrthoDB" id="9809206at2"/>
<dbReference type="InterPro" id="IPR006685">
    <property type="entry name" value="MscS_channel_2nd"/>
</dbReference>
<feature type="domain" description="Mechanosensitive ion channel MscS" evidence="8">
    <location>
        <begin position="107"/>
        <end position="171"/>
    </location>
</feature>
<evidence type="ECO:0000256" key="6">
    <source>
        <dbReference type="ARBA" id="ARBA00023136"/>
    </source>
</evidence>
<dbReference type="InterPro" id="IPR011066">
    <property type="entry name" value="MscS_channel_C_sf"/>
</dbReference>
<evidence type="ECO:0000313" key="11">
    <source>
        <dbReference type="Proteomes" id="UP000199095"/>
    </source>
</evidence>
<dbReference type="InterPro" id="IPR045276">
    <property type="entry name" value="YbiO_bact"/>
</dbReference>
<dbReference type="GO" id="GO:0008381">
    <property type="term" value="F:mechanosensitive monoatomic ion channel activity"/>
    <property type="evidence" value="ECO:0007669"/>
    <property type="project" value="InterPro"/>
</dbReference>
<dbReference type="Pfam" id="PF21088">
    <property type="entry name" value="MS_channel_1st"/>
    <property type="match status" value="1"/>
</dbReference>
<reference evidence="11" key="1">
    <citation type="submission" date="2016-10" db="EMBL/GenBank/DDBJ databases">
        <authorList>
            <person name="Varghese N."/>
            <person name="Submissions S."/>
        </authorList>
    </citation>
    <scope>NUCLEOTIDE SEQUENCE [LARGE SCALE GENOMIC DNA]</scope>
    <source>
        <strain evidence="11">CGMCC 1.3566</strain>
    </source>
</reference>
<dbReference type="Gene3D" id="1.10.287.1260">
    <property type="match status" value="1"/>
</dbReference>
<dbReference type="STRING" id="237682.SAMN05421676_107102"/>
<evidence type="ECO:0000256" key="2">
    <source>
        <dbReference type="ARBA" id="ARBA00008017"/>
    </source>
</evidence>
<dbReference type="Gene3D" id="3.30.70.100">
    <property type="match status" value="1"/>
</dbReference>
<keyword evidence="5 7" id="KW-1133">Transmembrane helix</keyword>